<dbReference type="InterPro" id="IPR021729">
    <property type="entry name" value="DUF3298"/>
</dbReference>
<dbReference type="Gene3D" id="3.30.565.40">
    <property type="entry name" value="Fervidobacterium nodosum Rt17-B1 like"/>
    <property type="match status" value="1"/>
</dbReference>
<feature type="domain" description="DUF3298" evidence="1">
    <location>
        <begin position="179"/>
        <end position="252"/>
    </location>
</feature>
<keyword evidence="4" id="KW-1185">Reference proteome</keyword>
<dbReference type="EMBL" id="VIAR01000001">
    <property type="protein sequence ID" value="TQD40530.1"/>
    <property type="molecule type" value="Genomic_DNA"/>
</dbReference>
<dbReference type="InterPro" id="IPR025303">
    <property type="entry name" value="PdaC"/>
</dbReference>
<dbReference type="InterPro" id="IPR037126">
    <property type="entry name" value="PdaC/RsiV-like_sf"/>
</dbReference>
<proteinExistence type="predicted"/>
<evidence type="ECO:0000259" key="2">
    <source>
        <dbReference type="Pfam" id="PF13739"/>
    </source>
</evidence>
<dbReference type="Pfam" id="PF13739">
    <property type="entry name" value="PdaC"/>
    <property type="match status" value="1"/>
</dbReference>
<reference evidence="3 4" key="1">
    <citation type="submission" date="2019-06" db="EMBL/GenBank/DDBJ databases">
        <title>Flavibacter putida gen. nov., sp. nov., a novel marine bacterium of the family Flavobacteriaceae isolated from coastal seawater.</title>
        <authorList>
            <person name="Feng X."/>
        </authorList>
    </citation>
    <scope>NUCLEOTIDE SEQUENCE [LARGE SCALE GENOMIC DNA]</scope>
    <source>
        <strain evidence="3 4">PLHSN227</strain>
    </source>
</reference>
<organism evidence="3 4">
    <name type="scientific">Haloflavibacter putidus</name>
    <dbReference type="NCBI Taxonomy" id="2576776"/>
    <lineage>
        <taxon>Bacteria</taxon>
        <taxon>Pseudomonadati</taxon>
        <taxon>Bacteroidota</taxon>
        <taxon>Flavobacteriia</taxon>
        <taxon>Flavobacteriales</taxon>
        <taxon>Flavobacteriaceae</taxon>
        <taxon>Haloflavibacter</taxon>
    </lineage>
</organism>
<dbReference type="AlphaFoldDB" id="A0A507ZSC4"/>
<gene>
    <name evidence="3" type="ORF">FKR84_00710</name>
</gene>
<feature type="domain" description="Deacetylase PdaC" evidence="2">
    <location>
        <begin position="54"/>
        <end position="159"/>
    </location>
</feature>
<accession>A0A507ZSC4</accession>
<dbReference type="OrthoDB" id="594879at2"/>
<evidence type="ECO:0000259" key="1">
    <source>
        <dbReference type="Pfam" id="PF11738"/>
    </source>
</evidence>
<protein>
    <submittedName>
        <fullName evidence="3">DUF3298 and DUF4163 domain-containing protein</fullName>
    </submittedName>
</protein>
<name>A0A507ZSC4_9FLAO</name>
<dbReference type="Gene3D" id="3.90.640.20">
    <property type="entry name" value="Heat-shock cognate protein, ATPase"/>
    <property type="match status" value="1"/>
</dbReference>
<comment type="caution">
    <text evidence="3">The sequence shown here is derived from an EMBL/GenBank/DDBJ whole genome shotgun (WGS) entry which is preliminary data.</text>
</comment>
<dbReference type="Proteomes" id="UP000317169">
    <property type="component" value="Unassembled WGS sequence"/>
</dbReference>
<evidence type="ECO:0000313" key="3">
    <source>
        <dbReference type="EMBL" id="TQD40530.1"/>
    </source>
</evidence>
<sequence>MIKKTCFLLLFFSIFWSCKEDPKSQPEPQPHTEEKESFSLIPKNLSVQDFAACKDKACPEIRITYAEVKGNYTHAAELNQALKRHLVGIVDANLQMDLNNADLKKAVNYFIEDYFKFKTEFDATNIGYELEMEQSLLAETPQLLSFKTKFYIFTGGAHGYGATNYLNFDRESGKILTKKDLFTDIDAFQEYAEEKFREKYHIAKGESINATGFLFEENEFKLPQNIGFTEDEVLLLYHPYEAASYAEGSLKLRFRKDKIQQWLAY</sequence>
<dbReference type="RefSeq" id="WP_141420262.1">
    <property type="nucleotide sequence ID" value="NZ_VIAR01000001.1"/>
</dbReference>
<dbReference type="Pfam" id="PF11738">
    <property type="entry name" value="DUF3298"/>
    <property type="match status" value="1"/>
</dbReference>
<evidence type="ECO:0000313" key="4">
    <source>
        <dbReference type="Proteomes" id="UP000317169"/>
    </source>
</evidence>